<evidence type="ECO:0000256" key="5">
    <source>
        <dbReference type="ARBA" id="ARBA00023136"/>
    </source>
</evidence>
<dbReference type="PANTHER" id="PTHR47371">
    <property type="entry name" value="LIPOTEICHOIC ACID SYNTHASE"/>
    <property type="match status" value="1"/>
</dbReference>
<evidence type="ECO:0000256" key="1">
    <source>
        <dbReference type="ARBA" id="ARBA00004651"/>
    </source>
</evidence>
<keyword evidence="2" id="KW-1003">Cell membrane</keyword>
<reference evidence="8 9" key="2">
    <citation type="submission" date="2019-09" db="EMBL/GenBank/DDBJ databases">
        <title>Mesorhizobium sp. MaA-C15 isolated from Microcystis aeruginosa.</title>
        <authorList>
            <person name="Jeong S.E."/>
            <person name="Jin H.M."/>
            <person name="Jeon C.O."/>
        </authorList>
    </citation>
    <scope>NUCLEOTIDE SEQUENCE [LARGE SCALE GENOMIC DNA]</scope>
    <source>
        <strain evidence="8 9">MaA-C15</strain>
    </source>
</reference>
<reference evidence="8 9" key="1">
    <citation type="submission" date="2019-08" db="EMBL/GenBank/DDBJ databases">
        <authorList>
            <person name="Seo Y.L."/>
        </authorList>
    </citation>
    <scope>NUCLEOTIDE SEQUENCE [LARGE SCALE GENOMIC DNA]</scope>
    <source>
        <strain evidence="8 9">MaA-C15</strain>
    </source>
</reference>
<dbReference type="SUPFAM" id="SSF53649">
    <property type="entry name" value="Alkaline phosphatase-like"/>
    <property type="match status" value="1"/>
</dbReference>
<dbReference type="Gene3D" id="3.40.720.10">
    <property type="entry name" value="Alkaline Phosphatase, subunit A"/>
    <property type="match status" value="1"/>
</dbReference>
<comment type="subcellular location">
    <subcellularLocation>
        <location evidence="1">Cell membrane</location>
        <topology evidence="1">Multi-pass membrane protein</topology>
    </subcellularLocation>
</comment>
<dbReference type="InterPro" id="IPR050448">
    <property type="entry name" value="OpgB/LTA_synthase_biosynth"/>
</dbReference>
<sequence>MGLFFGYLAIILLAAILITFGVEAVLRGSPGQAFAFLIDPSRPAPATVALIALTLIGVDALTRRPTQSVLIVAPVLLLLAWIGHEKRFYLGDPPYPTDFLYARQIVELMPLMVVERPMTGLLIALATIAGAALLFLLWRRSRFLPKTGLVGRVARLAIAIPPLFYFATHMDYASHSPLRSSMKISPKMWDQTANYQHNGLILAFSLNVPMANVAAPVGYSAQSMEAIAMDAGAAFVPARRPDIIMVMSESFWDPKRLPGVEITPDPIAFTRSIQSGHTFSPEFGGMTANAEFEALTGFSNAFLPYGSIPYQQYVRGEIPSLASFLKEEGYATLAIHPFQSWFWNRGNVYEAFGFDRFLSEENMEPLEKRGRLASDAALTDLLISEADASDDPIFAFAVSLQNHGPYEPGRYPDERIDVKSDGGEAARAAIHTFSEGMMDSDLAFKRLIEWAQKRKRETVIVFFGDHLPPLGQTYVSTGFMERTVSNRFGPPEELTRERETPLSVWSNRKGTIEDIGTISPAFLPLHVLRAADMKHPFYTGFLDAVHERWAVIDRHLAVGQDGSTREGWGRGALLDPLLRDYRLIQYDTMFGSRHGTERLFPPANAPLVAGRNNRINW</sequence>
<dbReference type="CDD" id="cd16015">
    <property type="entry name" value="LTA_synthase"/>
    <property type="match status" value="1"/>
</dbReference>
<evidence type="ECO:0000313" key="9">
    <source>
        <dbReference type="Proteomes" id="UP000323258"/>
    </source>
</evidence>
<dbReference type="InterPro" id="IPR017850">
    <property type="entry name" value="Alkaline_phosphatase_core_sf"/>
</dbReference>
<dbReference type="InterPro" id="IPR000917">
    <property type="entry name" value="Sulfatase_N"/>
</dbReference>
<accession>A0A5D4GX16</accession>
<dbReference type="EMBL" id="VSZS01000061">
    <property type="protein sequence ID" value="TYR32938.1"/>
    <property type="molecule type" value="Genomic_DNA"/>
</dbReference>
<evidence type="ECO:0000256" key="6">
    <source>
        <dbReference type="SAM" id="Phobius"/>
    </source>
</evidence>
<keyword evidence="5 6" id="KW-0472">Membrane</keyword>
<evidence type="ECO:0000256" key="3">
    <source>
        <dbReference type="ARBA" id="ARBA00022692"/>
    </source>
</evidence>
<comment type="caution">
    <text evidence="8">The sequence shown here is derived from an EMBL/GenBank/DDBJ whole genome shotgun (WGS) entry which is preliminary data.</text>
</comment>
<gene>
    <name evidence="8" type="ORF">FY036_09930</name>
</gene>
<dbReference type="OrthoDB" id="5363296at2"/>
<keyword evidence="9" id="KW-1185">Reference proteome</keyword>
<dbReference type="GO" id="GO:0005886">
    <property type="term" value="C:plasma membrane"/>
    <property type="evidence" value="ECO:0007669"/>
    <property type="project" value="UniProtKB-SubCell"/>
</dbReference>
<keyword evidence="4 6" id="KW-1133">Transmembrane helix</keyword>
<dbReference type="Proteomes" id="UP000323258">
    <property type="component" value="Unassembled WGS sequence"/>
</dbReference>
<feature type="transmembrane region" description="Helical" evidence="6">
    <location>
        <begin position="44"/>
        <end position="61"/>
    </location>
</feature>
<dbReference type="Pfam" id="PF00884">
    <property type="entry name" value="Sulfatase"/>
    <property type="match status" value="1"/>
</dbReference>
<evidence type="ECO:0000256" key="4">
    <source>
        <dbReference type="ARBA" id="ARBA00022989"/>
    </source>
</evidence>
<evidence type="ECO:0000313" key="8">
    <source>
        <dbReference type="EMBL" id="TYR32938.1"/>
    </source>
</evidence>
<evidence type="ECO:0000256" key="2">
    <source>
        <dbReference type="ARBA" id="ARBA00022475"/>
    </source>
</evidence>
<proteinExistence type="predicted"/>
<protein>
    <submittedName>
        <fullName evidence="8">LTA synthase family protein</fullName>
    </submittedName>
</protein>
<dbReference type="PANTHER" id="PTHR47371:SF3">
    <property type="entry name" value="PHOSPHOGLYCEROL TRANSFERASE I"/>
    <property type="match status" value="1"/>
</dbReference>
<feature type="transmembrane region" description="Helical" evidence="6">
    <location>
        <begin position="118"/>
        <end position="137"/>
    </location>
</feature>
<feature type="transmembrane region" description="Helical" evidence="6">
    <location>
        <begin position="68"/>
        <end position="84"/>
    </location>
</feature>
<organism evidence="8 9">
    <name type="scientific">Neoaquamicrobium microcysteis</name>
    <dbReference type="NCBI Taxonomy" id="2682781"/>
    <lineage>
        <taxon>Bacteria</taxon>
        <taxon>Pseudomonadati</taxon>
        <taxon>Pseudomonadota</taxon>
        <taxon>Alphaproteobacteria</taxon>
        <taxon>Hyphomicrobiales</taxon>
        <taxon>Phyllobacteriaceae</taxon>
        <taxon>Neoaquamicrobium</taxon>
    </lineage>
</organism>
<feature type="domain" description="Sulfatase N-terminal" evidence="7">
    <location>
        <begin position="241"/>
        <end position="522"/>
    </location>
</feature>
<feature type="transmembrane region" description="Helical" evidence="6">
    <location>
        <begin position="149"/>
        <end position="167"/>
    </location>
</feature>
<evidence type="ECO:0000259" key="7">
    <source>
        <dbReference type="Pfam" id="PF00884"/>
    </source>
</evidence>
<name>A0A5D4GX16_9HYPH</name>
<dbReference type="AlphaFoldDB" id="A0A5D4GX16"/>
<keyword evidence="3 6" id="KW-0812">Transmembrane</keyword>